<name>A0A6J6I554_9ZZZZ</name>
<evidence type="ECO:0000256" key="2">
    <source>
        <dbReference type="ARBA" id="ARBA00022448"/>
    </source>
</evidence>
<comment type="similarity">
    <text evidence="1">Belongs to the PstS family.</text>
</comment>
<dbReference type="PIRSF" id="PIRSF002756">
    <property type="entry name" value="PstS"/>
    <property type="match status" value="1"/>
</dbReference>
<keyword evidence="3" id="KW-0592">Phosphate transport</keyword>
<proteinExistence type="inferred from homology"/>
<gene>
    <name evidence="5" type="ORF">UFOPK1835_01746</name>
</gene>
<dbReference type="InterPro" id="IPR024370">
    <property type="entry name" value="PBP_domain"/>
</dbReference>
<dbReference type="NCBIfam" id="TIGR00975">
    <property type="entry name" value="3a0107s03"/>
    <property type="match status" value="1"/>
</dbReference>
<sequence>MRSSKRSLVWLLAILTTVGLVAGACGSSNSDSSTATTKAGSSFDYKSLSGTLNGSGATFPKNFYEDAIASFKDVASGVTVNYNAVGSGQGKKDLAAGTSDWAGSDSTVKDDEKASFKGEFLYFPTVAAPITVSYNLSGVTTLQLSASTLAKIFMGSITTWNDAAIAADNPGVTLPATAITVAVRSDGSGTTSNFSKYLVAAAPTDFTLTAGDTVAWPKAQAGKGNAGVAQIVKDTNGAIGYVDLSDALATKLTTAAIKNKDGKYVAPTLAGATAALAGAEVKSDLTYNALNTAGAETYPITASTYVLVYKSIGTPATANAIRGWLTYLLTDGQDLAADASFAPLPTSLRDKAIAQIAMIQG</sequence>
<evidence type="ECO:0000259" key="4">
    <source>
        <dbReference type="Pfam" id="PF12849"/>
    </source>
</evidence>
<dbReference type="PROSITE" id="PS51257">
    <property type="entry name" value="PROKAR_LIPOPROTEIN"/>
    <property type="match status" value="1"/>
</dbReference>
<dbReference type="AlphaFoldDB" id="A0A6J6I554"/>
<accession>A0A6J6I554</accession>
<dbReference type="SUPFAM" id="SSF53850">
    <property type="entry name" value="Periplasmic binding protein-like II"/>
    <property type="match status" value="1"/>
</dbReference>
<keyword evidence="2" id="KW-0813">Transport</keyword>
<dbReference type="InterPro" id="IPR005673">
    <property type="entry name" value="ABC_phos-bd_PstS"/>
</dbReference>
<reference evidence="5" key="1">
    <citation type="submission" date="2020-05" db="EMBL/GenBank/DDBJ databases">
        <authorList>
            <person name="Chiriac C."/>
            <person name="Salcher M."/>
            <person name="Ghai R."/>
            <person name="Kavagutti S V."/>
        </authorList>
    </citation>
    <scope>NUCLEOTIDE SEQUENCE</scope>
</reference>
<evidence type="ECO:0000256" key="1">
    <source>
        <dbReference type="ARBA" id="ARBA00008725"/>
    </source>
</evidence>
<feature type="domain" description="PBP" evidence="4">
    <location>
        <begin position="49"/>
        <end position="331"/>
    </location>
</feature>
<dbReference type="GO" id="GO:0043190">
    <property type="term" value="C:ATP-binding cassette (ABC) transporter complex"/>
    <property type="evidence" value="ECO:0007669"/>
    <property type="project" value="InterPro"/>
</dbReference>
<dbReference type="InterPro" id="IPR050962">
    <property type="entry name" value="Phosphate-bind_PstS"/>
</dbReference>
<evidence type="ECO:0000256" key="3">
    <source>
        <dbReference type="ARBA" id="ARBA00022592"/>
    </source>
</evidence>
<dbReference type="Gene3D" id="3.40.190.10">
    <property type="entry name" value="Periplasmic binding protein-like II"/>
    <property type="match status" value="2"/>
</dbReference>
<dbReference type="Pfam" id="PF12849">
    <property type="entry name" value="PBP_like_2"/>
    <property type="match status" value="1"/>
</dbReference>
<protein>
    <submittedName>
        <fullName evidence="5">Unannotated protein</fullName>
    </submittedName>
</protein>
<dbReference type="EMBL" id="CAEZUP010000097">
    <property type="protein sequence ID" value="CAB4620506.1"/>
    <property type="molecule type" value="Genomic_DNA"/>
</dbReference>
<evidence type="ECO:0000313" key="5">
    <source>
        <dbReference type="EMBL" id="CAB4620506.1"/>
    </source>
</evidence>
<dbReference type="GO" id="GO:0042301">
    <property type="term" value="F:phosphate ion binding"/>
    <property type="evidence" value="ECO:0007669"/>
    <property type="project" value="InterPro"/>
</dbReference>
<dbReference type="CDD" id="cd13565">
    <property type="entry name" value="PBP2_PstS"/>
    <property type="match status" value="1"/>
</dbReference>
<dbReference type="PANTHER" id="PTHR42996">
    <property type="entry name" value="PHOSPHATE-BINDING PROTEIN PSTS"/>
    <property type="match status" value="1"/>
</dbReference>
<dbReference type="GO" id="GO:0035435">
    <property type="term" value="P:phosphate ion transmembrane transport"/>
    <property type="evidence" value="ECO:0007669"/>
    <property type="project" value="InterPro"/>
</dbReference>
<dbReference type="PANTHER" id="PTHR42996:SF1">
    <property type="entry name" value="PHOSPHATE-BINDING PROTEIN PSTS"/>
    <property type="match status" value="1"/>
</dbReference>
<organism evidence="5">
    <name type="scientific">freshwater metagenome</name>
    <dbReference type="NCBI Taxonomy" id="449393"/>
    <lineage>
        <taxon>unclassified sequences</taxon>
        <taxon>metagenomes</taxon>
        <taxon>ecological metagenomes</taxon>
    </lineage>
</organism>